<dbReference type="InterPro" id="IPR020472">
    <property type="entry name" value="WD40_PAC1"/>
</dbReference>
<feature type="compositionally biased region" description="Acidic residues" evidence="12">
    <location>
        <begin position="518"/>
        <end position="530"/>
    </location>
</feature>
<dbReference type="PANTHER" id="PTHR44111">
    <property type="entry name" value="ELONGATOR COMPLEX PROTEIN 2"/>
    <property type="match status" value="1"/>
</dbReference>
<dbReference type="InterPro" id="IPR011047">
    <property type="entry name" value="Quinoprotein_ADH-like_sf"/>
</dbReference>
<dbReference type="Gene3D" id="2.130.10.10">
    <property type="entry name" value="YVTN repeat-like/Quinoprotein amine dehydrogenase"/>
    <property type="match status" value="4"/>
</dbReference>
<evidence type="ECO:0000256" key="3">
    <source>
        <dbReference type="ARBA" id="ARBA00005043"/>
    </source>
</evidence>
<feature type="repeat" description="WD" evidence="11">
    <location>
        <begin position="51"/>
        <end position="92"/>
    </location>
</feature>
<evidence type="ECO:0000256" key="1">
    <source>
        <dbReference type="ARBA" id="ARBA00004123"/>
    </source>
</evidence>
<feature type="region of interest" description="Disordered" evidence="12">
    <location>
        <begin position="510"/>
        <end position="530"/>
    </location>
</feature>
<feature type="repeat" description="WD" evidence="11">
    <location>
        <begin position="100"/>
        <end position="134"/>
    </location>
</feature>
<keyword evidence="7 11" id="KW-0853">WD repeat</keyword>
<dbReference type="UniPathway" id="UPA00988"/>
<evidence type="ECO:0000313" key="14">
    <source>
        <dbReference type="Proteomes" id="UP000242525"/>
    </source>
</evidence>
<dbReference type="InterPro" id="IPR015943">
    <property type="entry name" value="WD40/YVTN_repeat-like_dom_sf"/>
</dbReference>
<keyword evidence="8" id="KW-0819">tRNA processing</keyword>
<protein>
    <recommendedName>
        <fullName evidence="5">Elongator complex protein 2</fullName>
    </recommendedName>
</protein>
<feature type="repeat" description="WD" evidence="11">
    <location>
        <begin position="610"/>
        <end position="641"/>
    </location>
</feature>
<comment type="similarity">
    <text evidence="4">Belongs to the WD repeat ELP2 family.</text>
</comment>
<keyword evidence="10" id="KW-0539">Nucleus</keyword>
<evidence type="ECO:0000256" key="8">
    <source>
        <dbReference type="ARBA" id="ARBA00022694"/>
    </source>
</evidence>
<evidence type="ECO:0000256" key="12">
    <source>
        <dbReference type="SAM" id="MobiDB-lite"/>
    </source>
</evidence>
<feature type="repeat" description="WD" evidence="11">
    <location>
        <begin position="395"/>
        <end position="426"/>
    </location>
</feature>
<dbReference type="GO" id="GO:0005737">
    <property type="term" value="C:cytoplasm"/>
    <property type="evidence" value="ECO:0007669"/>
    <property type="project" value="UniProtKB-SubCell"/>
</dbReference>
<accession>A0A0J9XJQ2</accession>
<dbReference type="PRINTS" id="PR00320">
    <property type="entry name" value="GPROTEINBRPT"/>
</dbReference>
<gene>
    <name evidence="13" type="ORF">BN980_GECA22s01011g</name>
</gene>
<keyword evidence="6" id="KW-0963">Cytoplasm</keyword>
<comment type="subcellular location">
    <subcellularLocation>
        <location evidence="2">Cytoplasm</location>
    </subcellularLocation>
    <subcellularLocation>
        <location evidence="1">Nucleus</location>
    </subcellularLocation>
</comment>
<evidence type="ECO:0000256" key="7">
    <source>
        <dbReference type="ARBA" id="ARBA00022574"/>
    </source>
</evidence>
<dbReference type="PROSITE" id="PS50082">
    <property type="entry name" value="WD_REPEATS_2"/>
    <property type="match status" value="6"/>
</dbReference>
<evidence type="ECO:0000256" key="6">
    <source>
        <dbReference type="ARBA" id="ARBA00022490"/>
    </source>
</evidence>
<proteinExistence type="inferred from homology"/>
<dbReference type="Pfam" id="PF00400">
    <property type="entry name" value="WD40"/>
    <property type="match status" value="7"/>
</dbReference>
<dbReference type="GO" id="GO:0005634">
    <property type="term" value="C:nucleus"/>
    <property type="evidence" value="ECO:0007669"/>
    <property type="project" value="UniProtKB-SubCell"/>
</dbReference>
<evidence type="ECO:0000256" key="9">
    <source>
        <dbReference type="ARBA" id="ARBA00022737"/>
    </source>
</evidence>
<evidence type="ECO:0000256" key="11">
    <source>
        <dbReference type="PROSITE-ProRule" id="PRU00221"/>
    </source>
</evidence>
<keyword evidence="9" id="KW-0677">Repeat</keyword>
<dbReference type="PANTHER" id="PTHR44111:SF1">
    <property type="entry name" value="ELONGATOR COMPLEX PROTEIN 2"/>
    <property type="match status" value="1"/>
</dbReference>
<dbReference type="STRING" id="1173061.A0A0J9XJQ2"/>
<dbReference type="PROSITE" id="PS50294">
    <property type="entry name" value="WD_REPEATS_REGION"/>
    <property type="match status" value="5"/>
</dbReference>
<dbReference type="EMBL" id="CCBN010000022">
    <property type="protein sequence ID" value="CDO57510.1"/>
    <property type="molecule type" value="Genomic_DNA"/>
</dbReference>
<dbReference type="GO" id="GO:0002098">
    <property type="term" value="P:tRNA wobble uridine modification"/>
    <property type="evidence" value="ECO:0007669"/>
    <property type="project" value="InterPro"/>
</dbReference>
<organism evidence="13 14">
    <name type="scientific">Geotrichum candidum</name>
    <name type="common">Oospora lactis</name>
    <name type="synonym">Dipodascus geotrichum</name>
    <dbReference type="NCBI Taxonomy" id="1173061"/>
    <lineage>
        <taxon>Eukaryota</taxon>
        <taxon>Fungi</taxon>
        <taxon>Dikarya</taxon>
        <taxon>Ascomycota</taxon>
        <taxon>Saccharomycotina</taxon>
        <taxon>Dipodascomycetes</taxon>
        <taxon>Dipodascales</taxon>
        <taxon>Dipodascaceae</taxon>
        <taxon>Geotrichum</taxon>
    </lineage>
</organism>
<dbReference type="SUPFAM" id="SSF50978">
    <property type="entry name" value="WD40 repeat-like"/>
    <property type="match status" value="1"/>
</dbReference>
<evidence type="ECO:0000256" key="4">
    <source>
        <dbReference type="ARBA" id="ARBA00005881"/>
    </source>
</evidence>
<dbReference type="Proteomes" id="UP000242525">
    <property type="component" value="Unassembled WGS sequence"/>
</dbReference>
<dbReference type="SUPFAM" id="SSF50998">
    <property type="entry name" value="Quinoprotein alcohol dehydrogenase-like"/>
    <property type="match status" value="1"/>
</dbReference>
<name>A0A0J9XJQ2_GEOCN</name>
<feature type="repeat" description="WD" evidence="11">
    <location>
        <begin position="286"/>
        <end position="317"/>
    </location>
</feature>
<dbReference type="InterPro" id="IPR036322">
    <property type="entry name" value="WD40_repeat_dom_sf"/>
</dbReference>
<dbReference type="GO" id="GO:0033588">
    <property type="term" value="C:elongator holoenzyme complex"/>
    <property type="evidence" value="ECO:0007669"/>
    <property type="project" value="InterPro"/>
</dbReference>
<dbReference type="InterPro" id="IPR001680">
    <property type="entry name" value="WD40_rpt"/>
</dbReference>
<evidence type="ECO:0000256" key="5">
    <source>
        <dbReference type="ARBA" id="ARBA00020267"/>
    </source>
</evidence>
<dbReference type="InterPro" id="IPR037289">
    <property type="entry name" value="Elp2"/>
</dbReference>
<dbReference type="SMART" id="SM00320">
    <property type="entry name" value="WD40"/>
    <property type="match status" value="11"/>
</dbReference>
<comment type="pathway">
    <text evidence="3">tRNA modification; 5-methoxycarbonylmethyl-2-thiouridine-tRNA biosynthesis.</text>
</comment>
<sequence length="801" mass="89123">MDAKLEFVTVGANRFAECAAWNSKYEILAYGGGSLINIWSPLESTNISFSQKGHLLSVTCIKFILDNEIMVSSSSDGQIKIWKVARQNNKITLELIKSIDDHHKKSVTTIATAAGSNVFVSGSADGHLTFWRINKVGEAEFAVEIVTDIDLGFMSLPLTSSMHVLPKSQTNELVIAVGTTSKFISIYTGTSETEFKLSNKLEGHGDWIRSLAFKSLDDGNLMLASGSQDRYIRIWTVQYDHEGTVIKEKNELEDDNDDEDDEDQLSNIIYKLETATPYSIKFDALIIGHDDWVYSLQWHPTEIKLMSASADSSVMLWIPDLTSGVWLCATRLGEISSKGASTATGSYGGIWYSTWIGSDNSNIVSLTNMGSWKHYTLDDISSTKENEIWNSKNGITGHVKSVTDIAWSPQGNYVLTTSLDKTTRLFAPYEGDWYELSRPQIHGYDMMCICPLNSGLFVSGGDEKILRVFKATKVIANLLNNLLGFTIDADSLDSEVATVPVLSLSNKAISSSAANQPESEDNDNDEDEYVGEDYTKHGLDITKPPLEDQLQRHTLWPEIEKIYGHGYEMVTLASSHDNKLLVSACKANTKDHAVIRTTDISNWQEASSPLSFHTLTITRLRFSFDDKLLLSVSRDRTWSVWARNGDLQLDQLTFGKGHSRIIWDCSWIETDENDEYYFATASRDKTVKIWRSTTVDGKITEFKDILSIPTLSTPATSIDIIKVGNNDYRMAVGLDTGDLITYKLELVSGEAKVHVLPENGNLIDKAITPAARVNRISWTNGVQGLQLAVASEDHSVRIYSF</sequence>
<dbReference type="OrthoDB" id="27911at2759"/>
<comment type="caution">
    <text evidence="13">The sequence shown here is derived from an EMBL/GenBank/DDBJ whole genome shotgun (WGS) entry which is preliminary data.</text>
</comment>
<dbReference type="AlphaFoldDB" id="A0A0J9XJQ2"/>
<reference evidence="13" key="1">
    <citation type="submission" date="2014-03" db="EMBL/GenBank/DDBJ databases">
        <authorList>
            <person name="Casaregola S."/>
        </authorList>
    </citation>
    <scope>NUCLEOTIDE SEQUENCE [LARGE SCALE GENOMIC DNA]</scope>
    <source>
        <strain evidence="13">CLIB 918</strain>
    </source>
</reference>
<dbReference type="FunFam" id="2.130.10.10:FF:000400">
    <property type="entry name" value="Elongator acetyltransferase complex subunit 2"/>
    <property type="match status" value="1"/>
</dbReference>
<evidence type="ECO:0000256" key="10">
    <source>
        <dbReference type="ARBA" id="ARBA00023242"/>
    </source>
</evidence>
<keyword evidence="14" id="KW-1185">Reference proteome</keyword>
<feature type="repeat" description="WD" evidence="11">
    <location>
        <begin position="201"/>
        <end position="238"/>
    </location>
</feature>
<evidence type="ECO:0000313" key="13">
    <source>
        <dbReference type="EMBL" id="CDO57510.1"/>
    </source>
</evidence>
<evidence type="ECO:0000256" key="2">
    <source>
        <dbReference type="ARBA" id="ARBA00004496"/>
    </source>
</evidence>